<keyword evidence="6" id="KW-1185">Reference proteome</keyword>
<proteinExistence type="inferred from homology"/>
<dbReference type="PANTHER" id="PTHR11097:SF8">
    <property type="entry name" value="EXOSOME COMPLEX COMPONENT RRP42"/>
    <property type="match status" value="1"/>
</dbReference>
<dbReference type="GO" id="GO:0071028">
    <property type="term" value="P:nuclear mRNA surveillance"/>
    <property type="evidence" value="ECO:0007669"/>
    <property type="project" value="TreeGrafter"/>
</dbReference>
<keyword evidence="3" id="KW-0963">Cytoplasm</keyword>
<dbReference type="InterPro" id="IPR015847">
    <property type="entry name" value="ExoRNase_PH_dom2"/>
</dbReference>
<evidence type="ECO:0000313" key="5">
    <source>
        <dbReference type="EMBL" id="KAK3029925.1"/>
    </source>
</evidence>
<comment type="caution">
    <text evidence="5">The sequence shown here is derived from an EMBL/GenBank/DDBJ whole genome shotgun (WGS) entry which is preliminary data.</text>
</comment>
<dbReference type="PANTHER" id="PTHR11097">
    <property type="entry name" value="EXOSOME COMPLEX EXONUCLEASE RIBOSOMAL RNA PROCESSING PROTEIN"/>
    <property type="match status" value="1"/>
</dbReference>
<reference evidence="5" key="1">
    <citation type="submission" date="2022-12" db="EMBL/GenBank/DDBJ databases">
        <title>Draft genome assemblies for two species of Escallonia (Escalloniales).</title>
        <authorList>
            <person name="Chanderbali A."/>
            <person name="Dervinis C."/>
            <person name="Anghel I."/>
            <person name="Soltis D."/>
            <person name="Soltis P."/>
            <person name="Zapata F."/>
        </authorList>
    </citation>
    <scope>NUCLEOTIDE SEQUENCE</scope>
    <source>
        <strain evidence="5">UCBG64.0493</strain>
        <tissue evidence="5">Leaf</tissue>
    </source>
</reference>
<evidence type="ECO:0000256" key="3">
    <source>
        <dbReference type="ARBA" id="ARBA00022490"/>
    </source>
</evidence>
<dbReference type="InterPro" id="IPR027408">
    <property type="entry name" value="PNPase/RNase_PH_dom_sf"/>
</dbReference>
<dbReference type="GO" id="GO:0034473">
    <property type="term" value="P:U1 snRNA 3'-end processing"/>
    <property type="evidence" value="ECO:0007669"/>
    <property type="project" value="TreeGrafter"/>
</dbReference>
<dbReference type="Pfam" id="PF03725">
    <property type="entry name" value="RNase_PH_C"/>
    <property type="match status" value="1"/>
</dbReference>
<comment type="subcellular location">
    <subcellularLocation>
        <location evidence="1">Nucleus</location>
        <location evidence="1">Nucleolus</location>
    </subcellularLocation>
</comment>
<feature type="domain" description="Exoribonuclease phosphorolytic" evidence="4">
    <location>
        <begin position="79"/>
        <end position="142"/>
    </location>
</feature>
<dbReference type="GO" id="GO:0034475">
    <property type="term" value="P:U4 snRNA 3'-end processing"/>
    <property type="evidence" value="ECO:0007669"/>
    <property type="project" value="TreeGrafter"/>
</dbReference>
<dbReference type="AlphaFoldDB" id="A0AA89B6K0"/>
<sequence>MLQNLSMRSLGRLQSKQDEKPKHLYVPATCVLKAVDFEFLAALTNTRVPVANVPAGASLAKDPDVDLSSQETTRIDTSGVPVIVTLTKVGRRYIVDATSEEESQMSSAVSVSINKEGRICGLTKQGGASLDPSVIIDMISVANHVIEPLMSKLDSEIAAAEADKQDI</sequence>
<dbReference type="Gene3D" id="3.30.230.70">
    <property type="entry name" value="GHMP Kinase, N-terminal domain"/>
    <property type="match status" value="1"/>
</dbReference>
<dbReference type="GO" id="GO:0034476">
    <property type="term" value="P:U5 snRNA 3'-end processing"/>
    <property type="evidence" value="ECO:0007669"/>
    <property type="project" value="TreeGrafter"/>
</dbReference>
<accession>A0AA89B6K0</accession>
<dbReference type="SUPFAM" id="SSF55666">
    <property type="entry name" value="Ribonuclease PH domain 2-like"/>
    <property type="match status" value="1"/>
</dbReference>
<dbReference type="GO" id="GO:0005730">
    <property type="term" value="C:nucleolus"/>
    <property type="evidence" value="ECO:0007669"/>
    <property type="project" value="UniProtKB-SubCell"/>
</dbReference>
<dbReference type="EMBL" id="JAVXUP010000359">
    <property type="protein sequence ID" value="KAK3029925.1"/>
    <property type="molecule type" value="Genomic_DNA"/>
</dbReference>
<comment type="similarity">
    <text evidence="2">Belongs to the RNase PH family.</text>
</comment>
<dbReference type="GO" id="GO:0071035">
    <property type="term" value="P:nuclear polyadenylation-dependent rRNA catabolic process"/>
    <property type="evidence" value="ECO:0007669"/>
    <property type="project" value="TreeGrafter"/>
</dbReference>
<dbReference type="InterPro" id="IPR036345">
    <property type="entry name" value="ExoRNase_PH_dom2_sf"/>
</dbReference>
<evidence type="ECO:0000313" key="6">
    <source>
        <dbReference type="Proteomes" id="UP001188597"/>
    </source>
</evidence>
<dbReference type="GO" id="GO:0016075">
    <property type="term" value="P:rRNA catabolic process"/>
    <property type="evidence" value="ECO:0007669"/>
    <property type="project" value="TreeGrafter"/>
</dbReference>
<organism evidence="5 6">
    <name type="scientific">Escallonia herrerae</name>
    <dbReference type="NCBI Taxonomy" id="1293975"/>
    <lineage>
        <taxon>Eukaryota</taxon>
        <taxon>Viridiplantae</taxon>
        <taxon>Streptophyta</taxon>
        <taxon>Embryophyta</taxon>
        <taxon>Tracheophyta</taxon>
        <taxon>Spermatophyta</taxon>
        <taxon>Magnoliopsida</taxon>
        <taxon>eudicotyledons</taxon>
        <taxon>Gunneridae</taxon>
        <taxon>Pentapetalae</taxon>
        <taxon>asterids</taxon>
        <taxon>campanulids</taxon>
        <taxon>Escalloniales</taxon>
        <taxon>Escalloniaceae</taxon>
        <taxon>Escallonia</taxon>
    </lineage>
</organism>
<dbReference type="GO" id="GO:0000467">
    <property type="term" value="P:exonucleolytic trimming to generate mature 3'-end of 5.8S rRNA from tricistronic rRNA transcript (SSU-rRNA, 5.8S rRNA, LSU-rRNA)"/>
    <property type="evidence" value="ECO:0007669"/>
    <property type="project" value="TreeGrafter"/>
</dbReference>
<gene>
    <name evidence="5" type="ORF">RJ639_039785</name>
</gene>
<protein>
    <recommendedName>
        <fullName evidence="4">Exoribonuclease phosphorolytic domain-containing protein</fullName>
    </recommendedName>
</protein>
<evidence type="ECO:0000259" key="4">
    <source>
        <dbReference type="Pfam" id="PF03725"/>
    </source>
</evidence>
<dbReference type="GO" id="GO:0035925">
    <property type="term" value="F:mRNA 3'-UTR AU-rich region binding"/>
    <property type="evidence" value="ECO:0007669"/>
    <property type="project" value="TreeGrafter"/>
</dbReference>
<evidence type="ECO:0000256" key="1">
    <source>
        <dbReference type="ARBA" id="ARBA00004604"/>
    </source>
</evidence>
<dbReference type="Proteomes" id="UP001188597">
    <property type="component" value="Unassembled WGS sequence"/>
</dbReference>
<dbReference type="GO" id="GO:0071038">
    <property type="term" value="P:TRAMP-dependent tRNA surveillance pathway"/>
    <property type="evidence" value="ECO:0007669"/>
    <property type="project" value="TreeGrafter"/>
</dbReference>
<name>A0AA89B6K0_9ASTE</name>
<evidence type="ECO:0000256" key="2">
    <source>
        <dbReference type="ARBA" id="ARBA00006678"/>
    </source>
</evidence>
<dbReference type="GO" id="GO:0000177">
    <property type="term" value="C:cytoplasmic exosome (RNase complex)"/>
    <property type="evidence" value="ECO:0007669"/>
    <property type="project" value="TreeGrafter"/>
</dbReference>
<dbReference type="GO" id="GO:0000176">
    <property type="term" value="C:nuclear exosome (RNase complex)"/>
    <property type="evidence" value="ECO:0007669"/>
    <property type="project" value="TreeGrafter"/>
</dbReference>
<dbReference type="InterPro" id="IPR050590">
    <property type="entry name" value="Exosome_comp_Rrp42_subfam"/>
</dbReference>